<feature type="domain" description="D-alanyl-D-alanine carboxypeptidase-like core" evidence="1">
    <location>
        <begin position="53"/>
        <end position="154"/>
    </location>
</feature>
<dbReference type="InterPro" id="IPR009045">
    <property type="entry name" value="Zn_M74/Hedgehog-like"/>
</dbReference>
<reference evidence="2 3" key="1">
    <citation type="journal article" date="2019" name="Int. J. Syst. Evol. Microbiol.">
        <title>The Global Catalogue of Microorganisms (GCM) 10K type strain sequencing project: providing services to taxonomists for standard genome sequencing and annotation.</title>
        <authorList>
            <consortium name="The Broad Institute Genomics Platform"/>
            <consortium name="The Broad Institute Genome Sequencing Center for Infectious Disease"/>
            <person name="Wu L."/>
            <person name="Ma J."/>
        </authorList>
    </citation>
    <scope>NUCLEOTIDE SEQUENCE [LARGE SCALE GENOMIC DNA]</scope>
    <source>
        <strain evidence="2 3">JCM 16014</strain>
    </source>
</reference>
<dbReference type="Gene3D" id="3.30.1380.10">
    <property type="match status" value="1"/>
</dbReference>
<accession>A0ABN2VPY7</accession>
<evidence type="ECO:0000313" key="3">
    <source>
        <dbReference type="Proteomes" id="UP001500751"/>
    </source>
</evidence>
<dbReference type="PANTHER" id="PTHR34385:SF1">
    <property type="entry name" value="PEPTIDOGLYCAN L-ALANYL-D-GLUTAMATE ENDOPEPTIDASE CWLK"/>
    <property type="match status" value="1"/>
</dbReference>
<proteinExistence type="predicted"/>
<gene>
    <name evidence="2" type="ORF">GCM10009839_93360</name>
</gene>
<organism evidence="2 3">
    <name type="scientific">Catenulispora yoronensis</name>
    <dbReference type="NCBI Taxonomy" id="450799"/>
    <lineage>
        <taxon>Bacteria</taxon>
        <taxon>Bacillati</taxon>
        <taxon>Actinomycetota</taxon>
        <taxon>Actinomycetes</taxon>
        <taxon>Catenulisporales</taxon>
        <taxon>Catenulisporaceae</taxon>
        <taxon>Catenulispora</taxon>
    </lineage>
</organism>
<name>A0ABN2VPY7_9ACTN</name>
<evidence type="ECO:0000313" key="2">
    <source>
        <dbReference type="EMBL" id="GAA2066862.1"/>
    </source>
</evidence>
<dbReference type="PANTHER" id="PTHR34385">
    <property type="entry name" value="D-ALANYL-D-ALANINE CARBOXYPEPTIDASE"/>
    <property type="match status" value="1"/>
</dbReference>
<dbReference type="Proteomes" id="UP001500751">
    <property type="component" value="Unassembled WGS sequence"/>
</dbReference>
<dbReference type="SUPFAM" id="SSF55166">
    <property type="entry name" value="Hedgehog/DD-peptidase"/>
    <property type="match status" value="1"/>
</dbReference>
<protein>
    <submittedName>
        <fullName evidence="2">M15 family metallopeptidase</fullName>
    </submittedName>
</protein>
<dbReference type="InterPro" id="IPR052179">
    <property type="entry name" value="DD-CPase-like"/>
</dbReference>
<sequence>MAVALTAGAAVAATGTAAWTLHDRIAEQTELSCDNTDHATSEDDAWAVSGLTPPTRAALTAAQAAAARVGVTLTVNSGYRSDAYQQRVYDCWVKQTGSVREARLHALPPNESAHVQGIALDIAPPSSAEWLARTHGGYGLCRRYANEPWHFEYQVSYKKGCPALLSHP</sequence>
<dbReference type="EMBL" id="BAAAQN010000115">
    <property type="protein sequence ID" value="GAA2066862.1"/>
    <property type="molecule type" value="Genomic_DNA"/>
</dbReference>
<keyword evidence="3" id="KW-1185">Reference proteome</keyword>
<dbReference type="InterPro" id="IPR003709">
    <property type="entry name" value="VanY-like_core_dom"/>
</dbReference>
<comment type="caution">
    <text evidence="2">The sequence shown here is derived from an EMBL/GenBank/DDBJ whole genome shotgun (WGS) entry which is preliminary data.</text>
</comment>
<dbReference type="Pfam" id="PF02557">
    <property type="entry name" value="VanY"/>
    <property type="match status" value="1"/>
</dbReference>
<evidence type="ECO:0000259" key="1">
    <source>
        <dbReference type="Pfam" id="PF02557"/>
    </source>
</evidence>